<dbReference type="STRING" id="133412.A0A1R1XTA8"/>
<dbReference type="PROSITE" id="PS00584">
    <property type="entry name" value="PFKB_KINASES_2"/>
    <property type="match status" value="1"/>
</dbReference>
<evidence type="ECO:0000259" key="8">
    <source>
        <dbReference type="Pfam" id="PF00294"/>
    </source>
</evidence>
<dbReference type="InterPro" id="IPR002173">
    <property type="entry name" value="Carboh/pur_kinase_PfkB_CS"/>
</dbReference>
<dbReference type="AlphaFoldDB" id="A0A1R1XTA8"/>
<proteinExistence type="predicted"/>
<keyword evidence="5" id="KW-0464">Manganese</keyword>
<keyword evidence="10" id="KW-1185">Reference proteome</keyword>
<dbReference type="InterPro" id="IPR007342">
    <property type="entry name" value="PsuG"/>
</dbReference>
<evidence type="ECO:0000256" key="3">
    <source>
        <dbReference type="ARBA" id="ARBA00022777"/>
    </source>
</evidence>
<keyword evidence="2" id="KW-0479">Metal-binding</keyword>
<comment type="caution">
    <text evidence="9">The sequence shown here is derived from an EMBL/GenBank/DDBJ whole genome shotgun (WGS) entry which is preliminary data.</text>
</comment>
<dbReference type="GO" id="GO:0016798">
    <property type="term" value="F:hydrolase activity, acting on glycosyl bonds"/>
    <property type="evidence" value="ECO:0007669"/>
    <property type="project" value="UniProtKB-KW"/>
</dbReference>
<organism evidence="9 10">
    <name type="scientific">Smittium culicis</name>
    <dbReference type="NCBI Taxonomy" id="133412"/>
    <lineage>
        <taxon>Eukaryota</taxon>
        <taxon>Fungi</taxon>
        <taxon>Fungi incertae sedis</taxon>
        <taxon>Zoopagomycota</taxon>
        <taxon>Kickxellomycotina</taxon>
        <taxon>Harpellomycetes</taxon>
        <taxon>Harpellales</taxon>
        <taxon>Legeriomycetaceae</taxon>
        <taxon>Smittium</taxon>
    </lineage>
</organism>
<dbReference type="GO" id="GO:0004730">
    <property type="term" value="F:pseudouridylate synthase activity"/>
    <property type="evidence" value="ECO:0007669"/>
    <property type="project" value="InterPro"/>
</dbReference>
<feature type="domain" description="Carbohydrate kinase PfkB" evidence="8">
    <location>
        <begin position="404"/>
        <end position="538"/>
    </location>
</feature>
<dbReference type="Proteomes" id="UP000187283">
    <property type="component" value="Unassembled WGS sequence"/>
</dbReference>
<dbReference type="EMBL" id="LSSN01001910">
    <property type="protein sequence ID" value="OMJ17870.1"/>
    <property type="molecule type" value="Genomic_DNA"/>
</dbReference>
<evidence type="ECO:0000256" key="2">
    <source>
        <dbReference type="ARBA" id="ARBA00022723"/>
    </source>
</evidence>
<keyword evidence="7 9" id="KW-0326">Glycosidase</keyword>
<name>A0A1R1XTA8_9FUNG</name>
<dbReference type="InterPro" id="IPR022830">
    <property type="entry name" value="Indigdn_synthA-like"/>
</dbReference>
<dbReference type="GO" id="GO:0005737">
    <property type="term" value="C:cytoplasm"/>
    <property type="evidence" value="ECO:0007669"/>
    <property type="project" value="TreeGrafter"/>
</dbReference>
<dbReference type="Pfam" id="PF04227">
    <property type="entry name" value="Indigoidine_A"/>
    <property type="match status" value="1"/>
</dbReference>
<dbReference type="SUPFAM" id="SSF53613">
    <property type="entry name" value="Ribokinase-like"/>
    <property type="match status" value="1"/>
</dbReference>
<keyword evidence="1" id="KW-0808">Transferase</keyword>
<gene>
    <name evidence="9" type="ORF">AYI70_g5696</name>
</gene>
<protein>
    <submittedName>
        <fullName evidence="9">Pseudouridine-5'-phosphate glycosidase</fullName>
    </submittedName>
</protein>
<evidence type="ECO:0000256" key="6">
    <source>
        <dbReference type="ARBA" id="ARBA00023239"/>
    </source>
</evidence>
<dbReference type="PANTHER" id="PTHR42909">
    <property type="entry name" value="ZGC:136858"/>
    <property type="match status" value="1"/>
</dbReference>
<dbReference type="Gene3D" id="3.40.1790.10">
    <property type="entry name" value="Indigoidine synthase domain"/>
    <property type="match status" value="2"/>
</dbReference>
<dbReference type="InterPro" id="IPR011611">
    <property type="entry name" value="PfkB_dom"/>
</dbReference>
<sequence>MSQFLKRKALNLGFRSVSAYSRSNSAAFSSLINISPRVKEALANNEPVIALESTIISHGMPYPSNFETAKAVESIISEGGSVPATIALLDGKINIGLTEEQIERLSIEGKNAIKTSVRDMGIVLSQNKMGATTVSSTVFCANLAGIKIFVTGGIVMDVSADLTELGRTPVSVICAGAKSILDLPKTLEFLSPWNVKDELSAAEVIDVSTRLGLKNGIVFAVPIPTEYEKNGAMIESCIQTALEEANQKGIVGKEMTPFLLAKLTVIGGSTVDIVSLIGNSSDTSANRIDSSSQVKQTSYIGKIHSSVGGVAQNLARAAHLSGADTSFISAVGKDSQAGWISQDFQKIGLDTSYLLELPNSNTAVCNTVHTPDGDLLVCVADTFIIENITSEMPTSLPKCVRLIDAVKETSISVDIITPNALELETMAQHAKEIGLLTEGYEPKVEFGDSSVNIPKDIVKNCTLLSELFNYQVVTMGKLGVLIVAKNFISGNIDFTHVPSLKPGKIVNTNGAGDSFVGAFLSLITNSDVPKSFPLNVSSEILAGMAEKAQRASILSLGSHSPISDQINPDIFK</sequence>
<dbReference type="OrthoDB" id="198885at2759"/>
<evidence type="ECO:0000256" key="4">
    <source>
        <dbReference type="ARBA" id="ARBA00022801"/>
    </source>
</evidence>
<dbReference type="GO" id="GO:0046872">
    <property type="term" value="F:metal ion binding"/>
    <property type="evidence" value="ECO:0007669"/>
    <property type="project" value="UniProtKB-KW"/>
</dbReference>
<evidence type="ECO:0000256" key="5">
    <source>
        <dbReference type="ARBA" id="ARBA00023211"/>
    </source>
</evidence>
<reference evidence="9 10" key="1">
    <citation type="submission" date="2017-01" db="EMBL/GenBank/DDBJ databases">
        <authorList>
            <person name="Mah S.A."/>
            <person name="Swanson W.J."/>
            <person name="Moy G.W."/>
            <person name="Vacquier V.D."/>
        </authorList>
    </citation>
    <scope>NUCLEOTIDE SEQUENCE [LARGE SCALE GENOMIC DNA]</scope>
    <source>
        <strain evidence="9 10">GSMNP</strain>
    </source>
</reference>
<evidence type="ECO:0000256" key="1">
    <source>
        <dbReference type="ARBA" id="ARBA00022679"/>
    </source>
</evidence>
<evidence type="ECO:0000313" key="9">
    <source>
        <dbReference type="EMBL" id="OMJ17870.1"/>
    </source>
</evidence>
<dbReference type="Gene3D" id="3.40.1190.20">
    <property type="match status" value="1"/>
</dbReference>
<dbReference type="PANTHER" id="PTHR42909:SF1">
    <property type="entry name" value="CARBOHYDRATE KINASE PFKB DOMAIN-CONTAINING PROTEIN"/>
    <property type="match status" value="1"/>
</dbReference>
<accession>A0A1R1XTA8</accession>
<dbReference type="SUPFAM" id="SSF110581">
    <property type="entry name" value="Indigoidine synthase A-like"/>
    <property type="match status" value="1"/>
</dbReference>
<evidence type="ECO:0000313" key="10">
    <source>
        <dbReference type="Proteomes" id="UP000187283"/>
    </source>
</evidence>
<evidence type="ECO:0000256" key="7">
    <source>
        <dbReference type="ARBA" id="ARBA00023295"/>
    </source>
</evidence>
<keyword evidence="6" id="KW-0456">Lyase</keyword>
<feature type="domain" description="Carbohydrate kinase PfkB" evidence="8">
    <location>
        <begin position="295"/>
        <end position="378"/>
    </location>
</feature>
<dbReference type="InterPro" id="IPR029056">
    <property type="entry name" value="Ribokinase-like"/>
</dbReference>
<dbReference type="Pfam" id="PF00294">
    <property type="entry name" value="PfkB"/>
    <property type="match status" value="2"/>
</dbReference>
<dbReference type="GO" id="GO:0016301">
    <property type="term" value="F:kinase activity"/>
    <property type="evidence" value="ECO:0007669"/>
    <property type="project" value="UniProtKB-KW"/>
</dbReference>
<keyword evidence="3" id="KW-0418">Kinase</keyword>
<keyword evidence="4" id="KW-0378">Hydrolase</keyword>